<reference evidence="3" key="2">
    <citation type="submission" date="2022-04" db="EMBL/GenBank/DDBJ databases">
        <title>Sequencing and genomic assembly of Halococcus dombrowskii.</title>
        <authorList>
            <person name="Lim S.W."/>
            <person name="MacLea K.S."/>
        </authorList>
    </citation>
    <scope>NUCLEOTIDE SEQUENCE</scope>
    <source>
        <strain evidence="3">H4</strain>
        <plasmid evidence="3">unnamed4</plasmid>
    </source>
</reference>
<evidence type="ECO:0000313" key="3">
    <source>
        <dbReference type="EMBL" id="UOO97488.1"/>
    </source>
</evidence>
<name>A0AAV3SDT8_HALDO</name>
<keyword evidence="4" id="KW-1185">Reference proteome</keyword>
<evidence type="ECO:0000256" key="1">
    <source>
        <dbReference type="SAM" id="MobiDB-lite"/>
    </source>
</evidence>
<dbReference type="Proteomes" id="UP000830542">
    <property type="component" value="Plasmid unnamed4"/>
</dbReference>
<dbReference type="Proteomes" id="UP001500962">
    <property type="component" value="Unassembled WGS sequence"/>
</dbReference>
<organism evidence="2 5">
    <name type="scientific">Halococcus dombrowskii</name>
    <dbReference type="NCBI Taxonomy" id="179637"/>
    <lineage>
        <taxon>Archaea</taxon>
        <taxon>Methanobacteriati</taxon>
        <taxon>Methanobacteriota</taxon>
        <taxon>Stenosarchaea group</taxon>
        <taxon>Halobacteria</taxon>
        <taxon>Halobacteriales</taxon>
        <taxon>Halococcaceae</taxon>
        <taxon>Halococcus</taxon>
    </lineage>
</organism>
<protein>
    <recommendedName>
        <fullName evidence="6">MarR family transcriptional regulator</fullName>
    </recommendedName>
</protein>
<keyword evidence="3" id="KW-0614">Plasmid</keyword>
<feature type="compositionally biased region" description="Acidic residues" evidence="1">
    <location>
        <begin position="71"/>
        <end position="95"/>
    </location>
</feature>
<proteinExistence type="predicted"/>
<geneLocation type="plasmid" evidence="3 4">
    <name>unnamed4</name>
</geneLocation>
<dbReference type="KEGG" id="hdo:MUK72_18655"/>
<dbReference type="GeneID" id="71763913"/>
<evidence type="ECO:0008006" key="6">
    <source>
        <dbReference type="Google" id="ProtNLM"/>
    </source>
</evidence>
<feature type="compositionally biased region" description="Acidic residues" evidence="1">
    <location>
        <begin position="112"/>
        <end position="124"/>
    </location>
</feature>
<evidence type="ECO:0000313" key="5">
    <source>
        <dbReference type="Proteomes" id="UP001500962"/>
    </source>
</evidence>
<accession>A0AAV3SDT8</accession>
<feature type="region of interest" description="Disordered" evidence="1">
    <location>
        <begin position="161"/>
        <end position="183"/>
    </location>
</feature>
<feature type="region of interest" description="Disordered" evidence="1">
    <location>
        <begin position="57"/>
        <end position="143"/>
    </location>
</feature>
<evidence type="ECO:0000313" key="4">
    <source>
        <dbReference type="Proteomes" id="UP000830542"/>
    </source>
</evidence>
<reference evidence="2" key="3">
    <citation type="submission" date="2023-12" db="EMBL/GenBank/DDBJ databases">
        <authorList>
            <person name="Sun Q."/>
            <person name="Inoue M."/>
        </authorList>
    </citation>
    <scope>NUCLEOTIDE SEQUENCE</scope>
    <source>
        <strain evidence="2">JCM 12289</strain>
    </source>
</reference>
<dbReference type="AlphaFoldDB" id="A0AAV3SDT8"/>
<dbReference type="EMBL" id="CP095009">
    <property type="protein sequence ID" value="UOO97488.1"/>
    <property type="molecule type" value="Genomic_DNA"/>
</dbReference>
<evidence type="ECO:0000313" key="2">
    <source>
        <dbReference type="EMBL" id="GAA0451212.1"/>
    </source>
</evidence>
<dbReference type="EMBL" id="BAAADN010000003">
    <property type="protein sequence ID" value="GAA0451212.1"/>
    <property type="molecule type" value="Genomic_DNA"/>
</dbReference>
<dbReference type="RefSeq" id="WP_004054291.1">
    <property type="nucleotide sequence ID" value="NZ_BAAADN010000003.1"/>
</dbReference>
<gene>
    <name evidence="2" type="ORF">GCM10008985_03610</name>
    <name evidence="3" type="ORF">MUK72_18655</name>
</gene>
<reference evidence="2" key="1">
    <citation type="journal article" date="2014" name="Int. J. Syst. Evol. Microbiol.">
        <title>Complete genome sequence of Corynebacterium casei LMG S-19264T (=DSM 44701T), isolated from a smear-ripened cheese.</title>
        <authorList>
            <consortium name="US DOE Joint Genome Institute (JGI-PGF)"/>
            <person name="Walter F."/>
            <person name="Albersmeier A."/>
            <person name="Kalinowski J."/>
            <person name="Ruckert C."/>
        </authorList>
    </citation>
    <scope>NUCLEOTIDE SEQUENCE</scope>
    <source>
        <strain evidence="2">JCM 12289</strain>
    </source>
</reference>
<sequence>MGTSEPEVSDEEILTVFARRDESGLEAREVTEDLPMDLDILNDRLDDLYERGLLDSENVLGGTEWSIPPGVEDDLSPSDTDIETNVEMQAEDASDLETSPRRTDARSTGVEMPEDEPVGDTEEPTTDRIGAMDLPGTPDQQDERREALRAAYRYLRDGINAGKDDFTDDVFPDHPAGYDDPNDGWWEQVVQPG</sequence>